<gene>
    <name evidence="3" type="ORF">IAD25_02445</name>
</gene>
<dbReference type="Gene3D" id="2.40.50.140">
    <property type="entry name" value="Nucleic acid-binding proteins"/>
    <property type="match status" value="2"/>
</dbReference>
<dbReference type="PROSITE" id="PS50935">
    <property type="entry name" value="SSB"/>
    <property type="match status" value="1"/>
</dbReference>
<sequence>MEKLTDGNVAYLSGKVLSEPAFNHKTYGEAFYMVLLGILRRSGYEDRIRLIISEKLLGGRSPRIGEGLEVAGQVRTYNKEVDGRSKLEVTVFVRNMEYCRENEPVYENHVAIEGFICKPPVRRTSPLGREICDLMIAVNRMYNKSDYIPTIAWGRNAVYSGKLQVGNKVYVEGRIQSREYRKYTDEGEAITKTAYEVSVVTMEKVIQHRCGAEGE</sequence>
<organism evidence="3 4">
    <name type="scientific">Candidatus Allocopromorpha excrementipullorum</name>
    <dbReference type="NCBI Taxonomy" id="2840743"/>
    <lineage>
        <taxon>Bacteria</taxon>
        <taxon>Bacillati</taxon>
        <taxon>Bacillota</taxon>
        <taxon>Clostridia</taxon>
        <taxon>Eubacteriales</taxon>
        <taxon>Eubacteriaceae</taxon>
        <taxon>Eubacteriaceae incertae sedis</taxon>
        <taxon>Candidatus Allocopromorpha</taxon>
    </lineage>
</organism>
<dbReference type="AlphaFoldDB" id="A0A9D1STT9"/>
<comment type="caution">
    <text evidence="3">The sequence shown here is derived from an EMBL/GenBank/DDBJ whole genome shotgun (WGS) entry which is preliminary data.</text>
</comment>
<dbReference type="GO" id="GO:0003697">
    <property type="term" value="F:single-stranded DNA binding"/>
    <property type="evidence" value="ECO:0007669"/>
    <property type="project" value="InterPro"/>
</dbReference>
<dbReference type="InterPro" id="IPR000424">
    <property type="entry name" value="Primosome_PriB/ssb"/>
</dbReference>
<evidence type="ECO:0000313" key="4">
    <source>
        <dbReference type="Proteomes" id="UP000824130"/>
    </source>
</evidence>
<evidence type="ECO:0000256" key="2">
    <source>
        <dbReference type="PROSITE-ProRule" id="PRU00252"/>
    </source>
</evidence>
<evidence type="ECO:0000313" key="3">
    <source>
        <dbReference type="EMBL" id="HIU95558.1"/>
    </source>
</evidence>
<dbReference type="InterPro" id="IPR012340">
    <property type="entry name" value="NA-bd_OB-fold"/>
</dbReference>
<reference evidence="3" key="2">
    <citation type="journal article" date="2021" name="PeerJ">
        <title>Extensive microbial diversity within the chicken gut microbiome revealed by metagenomics and culture.</title>
        <authorList>
            <person name="Gilroy R."/>
            <person name="Ravi A."/>
            <person name="Getino M."/>
            <person name="Pursley I."/>
            <person name="Horton D.L."/>
            <person name="Alikhan N.F."/>
            <person name="Baker D."/>
            <person name="Gharbi K."/>
            <person name="Hall N."/>
            <person name="Watson M."/>
            <person name="Adriaenssens E.M."/>
            <person name="Foster-Nyarko E."/>
            <person name="Jarju S."/>
            <person name="Secka A."/>
            <person name="Antonio M."/>
            <person name="Oren A."/>
            <person name="Chaudhuri R.R."/>
            <person name="La Ragione R."/>
            <person name="Hildebrand F."/>
            <person name="Pallen M.J."/>
        </authorList>
    </citation>
    <scope>NUCLEOTIDE SEQUENCE</scope>
    <source>
        <strain evidence="3">ChiSjej4B22-8349</strain>
    </source>
</reference>
<dbReference type="EMBL" id="DVOB01000055">
    <property type="protein sequence ID" value="HIU95558.1"/>
    <property type="molecule type" value="Genomic_DNA"/>
</dbReference>
<keyword evidence="1 2" id="KW-0238">DNA-binding</keyword>
<accession>A0A9D1STT9</accession>
<protein>
    <submittedName>
        <fullName evidence="3">Single-stranded DNA-binding protein</fullName>
    </submittedName>
</protein>
<dbReference type="SUPFAM" id="SSF50249">
    <property type="entry name" value="Nucleic acid-binding proteins"/>
    <property type="match status" value="1"/>
</dbReference>
<proteinExistence type="predicted"/>
<evidence type="ECO:0000256" key="1">
    <source>
        <dbReference type="ARBA" id="ARBA00023125"/>
    </source>
</evidence>
<dbReference type="Pfam" id="PF00436">
    <property type="entry name" value="SSB"/>
    <property type="match status" value="1"/>
</dbReference>
<dbReference type="NCBIfam" id="NF004476">
    <property type="entry name" value="PRK05813.1"/>
    <property type="match status" value="1"/>
</dbReference>
<dbReference type="CDD" id="cd04496">
    <property type="entry name" value="SSB_OBF"/>
    <property type="match status" value="1"/>
</dbReference>
<dbReference type="Proteomes" id="UP000824130">
    <property type="component" value="Unassembled WGS sequence"/>
</dbReference>
<name>A0A9D1STT9_9FIRM</name>
<reference evidence="3" key="1">
    <citation type="submission" date="2020-10" db="EMBL/GenBank/DDBJ databases">
        <authorList>
            <person name="Gilroy R."/>
        </authorList>
    </citation>
    <scope>NUCLEOTIDE SEQUENCE</scope>
    <source>
        <strain evidence="3">ChiSjej4B22-8349</strain>
    </source>
</reference>